<dbReference type="RefSeq" id="WP_185193108.1">
    <property type="nucleotide sequence ID" value="NZ_JACKXD010000003.1"/>
</dbReference>
<evidence type="ECO:0000256" key="1">
    <source>
        <dbReference type="SAM" id="MobiDB-lite"/>
    </source>
</evidence>
<sequence length="101" mass="11494">MSKTKINLRIPKDLVKRADVVAKITDKSRGEIVTDALRDHLTELESQEAFKRDVFDLYLDGRISLETLNQLLDSKDPESVHVSKTLRNQAKDPDDDNASEE</sequence>
<reference evidence="2 3" key="1">
    <citation type="submission" date="2020-08" db="EMBL/GenBank/DDBJ databases">
        <authorList>
            <person name="Seo M.-J."/>
        </authorList>
    </citation>
    <scope>NUCLEOTIDE SEQUENCE [LARGE SCALE GENOMIC DNA]</scope>
    <source>
        <strain evidence="2 3">MBLA0160</strain>
    </source>
</reference>
<gene>
    <name evidence="2" type="ORF">H5V44_10745</name>
</gene>
<keyword evidence="3" id="KW-1185">Reference proteome</keyword>
<dbReference type="SUPFAM" id="SSF47598">
    <property type="entry name" value="Ribbon-helix-helix"/>
    <property type="match status" value="1"/>
</dbReference>
<dbReference type="GO" id="GO:0006355">
    <property type="term" value="P:regulation of DNA-templated transcription"/>
    <property type="evidence" value="ECO:0007669"/>
    <property type="project" value="InterPro"/>
</dbReference>
<comment type="caution">
    <text evidence="2">The sequence shown here is derived from an EMBL/GenBank/DDBJ whole genome shotgun (WGS) entry which is preliminary data.</text>
</comment>
<organism evidence="2 3">
    <name type="scientific">Halobellus ruber</name>
    <dbReference type="NCBI Taxonomy" id="2761102"/>
    <lineage>
        <taxon>Archaea</taxon>
        <taxon>Methanobacteriati</taxon>
        <taxon>Methanobacteriota</taxon>
        <taxon>Stenosarchaea group</taxon>
        <taxon>Halobacteria</taxon>
        <taxon>Halobacteriales</taxon>
        <taxon>Haloferacaceae</taxon>
        <taxon>Halobellus</taxon>
    </lineage>
</organism>
<dbReference type="Proteomes" id="UP000546257">
    <property type="component" value="Unassembled WGS sequence"/>
</dbReference>
<dbReference type="Gene3D" id="1.10.1220.10">
    <property type="entry name" value="Met repressor-like"/>
    <property type="match status" value="1"/>
</dbReference>
<evidence type="ECO:0000313" key="3">
    <source>
        <dbReference type="Proteomes" id="UP000546257"/>
    </source>
</evidence>
<proteinExistence type="predicted"/>
<dbReference type="AlphaFoldDB" id="A0A7J9SL71"/>
<dbReference type="EMBL" id="JACKXD010000003">
    <property type="protein sequence ID" value="MBB6646757.1"/>
    <property type="molecule type" value="Genomic_DNA"/>
</dbReference>
<name>A0A7J9SL71_9EURY</name>
<protein>
    <submittedName>
        <fullName evidence="2">CopG family transcriptional regulator</fullName>
    </submittedName>
</protein>
<accession>A0A7J9SL71</accession>
<dbReference type="InterPro" id="IPR013321">
    <property type="entry name" value="Arc_rbn_hlx_hlx"/>
</dbReference>
<feature type="region of interest" description="Disordered" evidence="1">
    <location>
        <begin position="74"/>
        <end position="101"/>
    </location>
</feature>
<evidence type="ECO:0000313" key="2">
    <source>
        <dbReference type="EMBL" id="MBB6646757.1"/>
    </source>
</evidence>
<dbReference type="InterPro" id="IPR010985">
    <property type="entry name" value="Ribbon_hlx_hlx"/>
</dbReference>